<proteinExistence type="predicted"/>
<reference evidence="3" key="1">
    <citation type="journal article" date="2019" name="Int. J. Syst. Evol. Microbiol.">
        <title>The Global Catalogue of Microorganisms (GCM) 10K type strain sequencing project: providing services to taxonomists for standard genome sequencing and annotation.</title>
        <authorList>
            <consortium name="The Broad Institute Genomics Platform"/>
            <consortium name="The Broad Institute Genome Sequencing Center for Infectious Disease"/>
            <person name="Wu L."/>
            <person name="Ma J."/>
        </authorList>
    </citation>
    <scope>NUCLEOTIDE SEQUENCE [LARGE SCALE GENOMIC DNA]</scope>
    <source>
        <strain evidence="3">CCUG 43117</strain>
    </source>
</reference>
<dbReference type="Proteomes" id="UP001596060">
    <property type="component" value="Unassembled WGS sequence"/>
</dbReference>
<dbReference type="EMBL" id="JBHSLU010000047">
    <property type="protein sequence ID" value="MFC5506637.1"/>
    <property type="molecule type" value="Genomic_DNA"/>
</dbReference>
<feature type="region of interest" description="Disordered" evidence="1">
    <location>
        <begin position="283"/>
        <end position="309"/>
    </location>
</feature>
<evidence type="ECO:0000313" key="3">
    <source>
        <dbReference type="Proteomes" id="UP001596060"/>
    </source>
</evidence>
<feature type="compositionally biased region" description="Basic and acidic residues" evidence="1">
    <location>
        <begin position="369"/>
        <end position="390"/>
    </location>
</feature>
<accession>A0ABW0P3J8</accession>
<organism evidence="2 3">
    <name type="scientific">Bosea massiliensis</name>
    <dbReference type="NCBI Taxonomy" id="151419"/>
    <lineage>
        <taxon>Bacteria</taxon>
        <taxon>Pseudomonadati</taxon>
        <taxon>Pseudomonadota</taxon>
        <taxon>Alphaproteobacteria</taxon>
        <taxon>Hyphomicrobiales</taxon>
        <taxon>Boseaceae</taxon>
        <taxon>Bosea</taxon>
    </lineage>
</organism>
<name>A0ABW0P3J8_9HYPH</name>
<gene>
    <name evidence="2" type="ORF">ACFPN9_15375</name>
</gene>
<keyword evidence="3" id="KW-1185">Reference proteome</keyword>
<sequence length="390" mass="41807">MILLMKSSSAKAVEFRRRIVTLIRDLREGRLVYRDNALVAAEPRHDTQTAHASPPRHALPFDLSKGLGPVTEVNEWAQRFAIKDGLAMEARDVPPTARTDDGVTLHVVGTRVHFTDADLAMLAGWTEAAVGDLIATNVAKFEAHGQIHKVPKAAAGRRKGASTDRLLNVPQTGLLLDLLEARGVPTSVRARLGAIYKAYLDGTLADLCGDPIQRSNAIAIAQARLGYAIDAHGYVHRTHDQNGRPVSPYEWLPPVRIDLARIVSHLDDGKPVYAAAATAATTRQLASRQPPVDPPKEIDAPVSPLAPTSGSSEIVVRDIEAPIGAAELPGLIATAVSQGLAPLVDAILATRVQSAADPTSQRTKGAPRTLDRIKSALDAFKDPRRTHDDA</sequence>
<evidence type="ECO:0000256" key="1">
    <source>
        <dbReference type="SAM" id="MobiDB-lite"/>
    </source>
</evidence>
<feature type="compositionally biased region" description="Polar residues" evidence="1">
    <location>
        <begin position="354"/>
        <end position="363"/>
    </location>
</feature>
<comment type="caution">
    <text evidence="2">The sequence shown here is derived from an EMBL/GenBank/DDBJ whole genome shotgun (WGS) entry which is preliminary data.</text>
</comment>
<evidence type="ECO:0000313" key="2">
    <source>
        <dbReference type="EMBL" id="MFC5506637.1"/>
    </source>
</evidence>
<dbReference type="RefSeq" id="WP_377817229.1">
    <property type="nucleotide sequence ID" value="NZ_JBHSLU010000047.1"/>
</dbReference>
<feature type="region of interest" description="Disordered" evidence="1">
    <location>
        <begin position="354"/>
        <end position="390"/>
    </location>
</feature>
<protein>
    <submittedName>
        <fullName evidence="2">Uncharacterized protein</fullName>
    </submittedName>
</protein>